<dbReference type="Proteomes" id="UP001151532">
    <property type="component" value="Chromosome 1"/>
</dbReference>
<sequence length="95" mass="10435">MKARRFHANSASRRSPDQGVGMAGNQGGADGGRRGMEEEKGRDSEENNEEECGAEIGFRLRRDGMRFLGFVVEGHFLAGAYVNGCLPLRDLLMKC</sequence>
<gene>
    <name evidence="2" type="ORF">OIU79_008428</name>
</gene>
<reference evidence="2" key="2">
    <citation type="journal article" date="2023" name="Int. J. Mol. Sci.">
        <title>De Novo Assembly and Annotation of 11 Diverse Shrub Willow (Salix) Genomes Reveals Novel Gene Organization in Sex-Linked Regions.</title>
        <authorList>
            <person name="Hyden B."/>
            <person name="Feng K."/>
            <person name="Yates T.B."/>
            <person name="Jawdy S."/>
            <person name="Cereghino C."/>
            <person name="Smart L.B."/>
            <person name="Muchero W."/>
        </authorList>
    </citation>
    <scope>NUCLEOTIDE SEQUENCE</scope>
    <source>
        <tissue evidence="2">Shoot tip</tissue>
    </source>
</reference>
<feature type="region of interest" description="Disordered" evidence="1">
    <location>
        <begin position="1"/>
        <end position="53"/>
    </location>
</feature>
<reference evidence="2" key="1">
    <citation type="submission" date="2022-11" db="EMBL/GenBank/DDBJ databases">
        <authorList>
            <person name="Hyden B.L."/>
            <person name="Feng K."/>
            <person name="Yates T."/>
            <person name="Jawdy S."/>
            <person name="Smart L.B."/>
            <person name="Muchero W."/>
        </authorList>
    </citation>
    <scope>NUCLEOTIDE SEQUENCE</scope>
    <source>
        <tissue evidence="2">Shoot tip</tissue>
    </source>
</reference>
<evidence type="ECO:0000313" key="3">
    <source>
        <dbReference type="Proteomes" id="UP001151532"/>
    </source>
</evidence>
<proteinExistence type="predicted"/>
<evidence type="ECO:0000256" key="1">
    <source>
        <dbReference type="SAM" id="MobiDB-lite"/>
    </source>
</evidence>
<keyword evidence="3" id="KW-1185">Reference proteome</keyword>
<feature type="compositionally biased region" description="Gly residues" evidence="1">
    <location>
        <begin position="21"/>
        <end position="30"/>
    </location>
</feature>
<dbReference type="AlphaFoldDB" id="A0A9Q0TIE6"/>
<feature type="compositionally biased region" description="Basic and acidic residues" evidence="1">
    <location>
        <begin position="31"/>
        <end position="45"/>
    </location>
</feature>
<dbReference type="EMBL" id="JAPFFK010000015">
    <property type="protein sequence ID" value="KAJ6712210.1"/>
    <property type="molecule type" value="Genomic_DNA"/>
</dbReference>
<organism evidence="2 3">
    <name type="scientific">Salix purpurea</name>
    <name type="common">Purple osier willow</name>
    <dbReference type="NCBI Taxonomy" id="77065"/>
    <lineage>
        <taxon>Eukaryota</taxon>
        <taxon>Viridiplantae</taxon>
        <taxon>Streptophyta</taxon>
        <taxon>Embryophyta</taxon>
        <taxon>Tracheophyta</taxon>
        <taxon>Spermatophyta</taxon>
        <taxon>Magnoliopsida</taxon>
        <taxon>eudicotyledons</taxon>
        <taxon>Gunneridae</taxon>
        <taxon>Pentapetalae</taxon>
        <taxon>rosids</taxon>
        <taxon>fabids</taxon>
        <taxon>Malpighiales</taxon>
        <taxon>Salicaceae</taxon>
        <taxon>Saliceae</taxon>
        <taxon>Salix</taxon>
    </lineage>
</organism>
<protein>
    <submittedName>
        <fullName evidence="2">Uncharacterized protein</fullName>
    </submittedName>
</protein>
<comment type="caution">
    <text evidence="2">The sequence shown here is derived from an EMBL/GenBank/DDBJ whole genome shotgun (WGS) entry which is preliminary data.</text>
</comment>
<accession>A0A9Q0TIE6</accession>
<evidence type="ECO:0000313" key="2">
    <source>
        <dbReference type="EMBL" id="KAJ6712210.1"/>
    </source>
</evidence>
<name>A0A9Q0TIE6_SALPP</name>